<name>A0ABQ4QUT6_9HYPH</name>
<keyword evidence="2" id="KW-1185">Reference proteome</keyword>
<reference evidence="1" key="1">
    <citation type="journal article" date="2021" name="Front. Microbiol.">
        <title>Comprehensive Comparative Genomics and Phenotyping of Methylobacterium Species.</title>
        <authorList>
            <person name="Alessa O."/>
            <person name="Ogura Y."/>
            <person name="Fujitani Y."/>
            <person name="Takami H."/>
            <person name="Hayashi T."/>
            <person name="Sahin N."/>
            <person name="Tani A."/>
        </authorList>
    </citation>
    <scope>NUCLEOTIDE SEQUENCE</scope>
    <source>
        <strain evidence="1">KCTC 52305</strain>
    </source>
</reference>
<reference evidence="1" key="2">
    <citation type="submission" date="2021-08" db="EMBL/GenBank/DDBJ databases">
        <authorList>
            <person name="Tani A."/>
            <person name="Ola A."/>
            <person name="Ogura Y."/>
            <person name="Katsura K."/>
            <person name="Hayashi T."/>
        </authorList>
    </citation>
    <scope>NUCLEOTIDE SEQUENCE</scope>
    <source>
        <strain evidence="1">KCTC 52305</strain>
    </source>
</reference>
<comment type="caution">
    <text evidence="1">The sequence shown here is derived from an EMBL/GenBank/DDBJ whole genome shotgun (WGS) entry which is preliminary data.</text>
</comment>
<accession>A0ABQ4QUT6</accession>
<evidence type="ECO:0000313" key="2">
    <source>
        <dbReference type="Proteomes" id="UP001055167"/>
    </source>
</evidence>
<dbReference type="EMBL" id="BPQH01000005">
    <property type="protein sequence ID" value="GJD49110.1"/>
    <property type="molecule type" value="Genomic_DNA"/>
</dbReference>
<proteinExistence type="predicted"/>
<evidence type="ECO:0008006" key="3">
    <source>
        <dbReference type="Google" id="ProtNLM"/>
    </source>
</evidence>
<dbReference type="Pfam" id="PF13151">
    <property type="entry name" value="DUF3990"/>
    <property type="match status" value="1"/>
</dbReference>
<dbReference type="InterPro" id="IPR025051">
    <property type="entry name" value="DUF3990"/>
</dbReference>
<dbReference type="Proteomes" id="UP001055167">
    <property type="component" value="Unassembled WGS sequence"/>
</dbReference>
<gene>
    <name evidence="1" type="ORF">OPKNFCMD_1840</name>
</gene>
<protein>
    <recommendedName>
        <fullName evidence="3">DUF3990 domain-containing protein</fullName>
    </recommendedName>
</protein>
<evidence type="ECO:0000313" key="1">
    <source>
        <dbReference type="EMBL" id="GJD49110.1"/>
    </source>
</evidence>
<sequence>MPVWSNPVLRVYHGTDDVSAAVAPNAALGTPLSFVVTLALCRPNTDFGQGFYVTTRLHQAREWANTRVLRAPPQPGLHAVVLGFDLDRDWLAGLDSLTFVRPIRDFWNLVTDCRHGFAPHQRIPPRPAPYDVVYGPVTLWPQRLVIADCDQISFHTRRAIRGLTPVRLADRAAYTF</sequence>
<dbReference type="RefSeq" id="WP_128564483.1">
    <property type="nucleotide sequence ID" value="NZ_BPQH01000005.1"/>
</dbReference>
<organism evidence="1 2">
    <name type="scientific">Methylobacterium crusticola</name>
    <dbReference type="NCBI Taxonomy" id="1697972"/>
    <lineage>
        <taxon>Bacteria</taxon>
        <taxon>Pseudomonadati</taxon>
        <taxon>Pseudomonadota</taxon>
        <taxon>Alphaproteobacteria</taxon>
        <taxon>Hyphomicrobiales</taxon>
        <taxon>Methylobacteriaceae</taxon>
        <taxon>Methylobacterium</taxon>
    </lineage>
</organism>